<dbReference type="Proteomes" id="UP001163823">
    <property type="component" value="Chromosome 8"/>
</dbReference>
<feature type="signal peptide" evidence="1">
    <location>
        <begin position="1"/>
        <end position="24"/>
    </location>
</feature>
<organism evidence="2 3">
    <name type="scientific">Quillaja saponaria</name>
    <name type="common">Soap bark tree</name>
    <dbReference type="NCBI Taxonomy" id="32244"/>
    <lineage>
        <taxon>Eukaryota</taxon>
        <taxon>Viridiplantae</taxon>
        <taxon>Streptophyta</taxon>
        <taxon>Embryophyta</taxon>
        <taxon>Tracheophyta</taxon>
        <taxon>Spermatophyta</taxon>
        <taxon>Magnoliopsida</taxon>
        <taxon>eudicotyledons</taxon>
        <taxon>Gunneridae</taxon>
        <taxon>Pentapetalae</taxon>
        <taxon>rosids</taxon>
        <taxon>fabids</taxon>
        <taxon>Fabales</taxon>
        <taxon>Quillajaceae</taxon>
        <taxon>Quillaja</taxon>
    </lineage>
</organism>
<dbReference type="KEGG" id="qsa:O6P43_018883"/>
<accession>A0AAD7PJP8</accession>
<evidence type="ECO:0000313" key="3">
    <source>
        <dbReference type="Proteomes" id="UP001163823"/>
    </source>
</evidence>
<dbReference type="AlphaFoldDB" id="A0AAD7PJP8"/>
<dbReference type="PANTHER" id="PTHR34454">
    <property type="entry name" value="TUNICAMYCIN INDUCED PROTEIN"/>
    <property type="match status" value="1"/>
</dbReference>
<name>A0AAD7PJP8_QUISA</name>
<gene>
    <name evidence="2" type="ORF">O6P43_018883</name>
</gene>
<dbReference type="InterPro" id="IPR053283">
    <property type="entry name" value="TUNICAMYCIN_INDUCED_1"/>
</dbReference>
<dbReference type="EMBL" id="JARAOO010000008">
    <property type="protein sequence ID" value="KAJ7958108.1"/>
    <property type="molecule type" value="Genomic_DNA"/>
</dbReference>
<reference evidence="2" key="1">
    <citation type="journal article" date="2023" name="Science">
        <title>Elucidation of the pathway for biosynthesis of saponin adjuvants from the soapbark tree.</title>
        <authorList>
            <person name="Reed J."/>
            <person name="Orme A."/>
            <person name="El-Demerdash A."/>
            <person name="Owen C."/>
            <person name="Martin L.B.B."/>
            <person name="Misra R.C."/>
            <person name="Kikuchi S."/>
            <person name="Rejzek M."/>
            <person name="Martin A.C."/>
            <person name="Harkess A."/>
            <person name="Leebens-Mack J."/>
            <person name="Louveau T."/>
            <person name="Stephenson M.J."/>
            <person name="Osbourn A."/>
        </authorList>
    </citation>
    <scope>NUCLEOTIDE SEQUENCE</scope>
    <source>
        <strain evidence="2">S10</strain>
    </source>
</reference>
<dbReference type="PANTHER" id="PTHR34454:SF3">
    <property type="entry name" value="PEPTIDASE I, PUTATIVE-RELATED"/>
    <property type="match status" value="1"/>
</dbReference>
<keyword evidence="1" id="KW-0732">Signal</keyword>
<comment type="caution">
    <text evidence="2">The sequence shown here is derived from an EMBL/GenBank/DDBJ whole genome shotgun (WGS) entry which is preliminary data.</text>
</comment>
<feature type="chain" id="PRO_5042094875" evidence="1">
    <location>
        <begin position="25"/>
        <end position="396"/>
    </location>
</feature>
<proteinExistence type="predicted"/>
<protein>
    <submittedName>
        <fullName evidence="2">Tunicamycin induced 1</fullName>
    </submittedName>
</protein>
<evidence type="ECO:0000313" key="2">
    <source>
        <dbReference type="EMBL" id="KAJ7958108.1"/>
    </source>
</evidence>
<evidence type="ECO:0000256" key="1">
    <source>
        <dbReference type="SAM" id="SignalP"/>
    </source>
</evidence>
<keyword evidence="3" id="KW-1185">Reference proteome</keyword>
<sequence length="396" mass="45341">MTARRITMSLFIILLQMRTLIVRAFSPPSINDFPSNSNNSSILQDVLKAISVREKWDLEDVRISELDFSKVRFGISQSYEFRIGFGKSSLLLKFSDQVVSWKKFKKPKSNIESLINQVSSFAVLDTLKLEGPFELRVDTHHKLSLSLPMNTSHAGLKHILVGEGITLEVRRAQEVSLFHSSDLGLGLNMSSMFSNGKRDFWPFQQSVCLPLLPIRILGSASLVAYRTRNPDSHIETIFISEDTIELLPEKCYSSHINKKQTCSIDSLSLRISTLEKILKSLLGDRIRQWLFGFVKANIKASATIRFQLQLERDIRSNITLRGILAEWRTRPSIERLWFEIFARVETERLKPLLIKKVKPFMVSDSVSWSNLMSNISFTKLRSVLVPPEPLTLDVKW</sequence>